<accession>A0A0P7YJ42</accession>
<dbReference type="EMBL" id="LJZQ01000003">
    <property type="protein sequence ID" value="KPQ30159.1"/>
    <property type="molecule type" value="Genomic_DNA"/>
</dbReference>
<dbReference type="PATRIC" id="fig|1305731.5.peg.2603"/>
<proteinExistence type="predicted"/>
<dbReference type="Proteomes" id="UP000050416">
    <property type="component" value="Unassembled WGS sequence"/>
</dbReference>
<sequence length="608" mass="68524">MSPTPSKPQAVATSRKVVSERINQVLSGIRVPDLPYPVGKPAPESVPDWRPLLFSCWTEQRDERVTQVLRSVDIEWSVRQVNAAYLSDRIMDVFLKTSGLHTTLIGRVARLRFWLAWQLDANGAGAFSSGLLDWLDNLQEWRGWSDTGGRSARMLLDQLDSLVIAVSGSFESGTVEPLETYCEQWLVDRHKRETQASKLRERLLETEQGASRQRFADQVARALIGRALTGRNLPTAVSRFIVNDWYKVLKQSTWSEGFDSELYRHANKLLEWLVWLGDPALSDRDRNRLYHVGEQIGDRIQDVWSRALGQDLPQIALDEIQSVIVARIRGEVPELKPALSGEGNFTWESQWLAVMPVPADDAAHHSGLWFVEGEGAREQRRFFFALLDDSSEVLWTNGAGVKLGLQTWPSFLADIQSGALRPLPSPTPFGDVLSEAVELLSKVCVKQQKQREHAAQEARARAEVLRKEKEEAERLRVEQEAARQAEIERQQAEVEQKRLDDEKAEQVRLHRELEVAATKQVEGIGLGGWIVMAPPKDGEEPVRLKLAVKISASRKFVFVDRLGLNRKELLHDELVSGIVAGNIRVLGSAAEFDDTLSRVVGRIRVGRN</sequence>
<dbReference type="InterPro" id="IPR012434">
    <property type="entry name" value="DUF1631"/>
</dbReference>
<feature type="coiled-coil region" evidence="1">
    <location>
        <begin position="455"/>
        <end position="507"/>
    </location>
</feature>
<dbReference type="STRING" id="1305731.GCA_000934705_01287"/>
<reference evidence="2 3" key="1">
    <citation type="submission" date="2015-09" db="EMBL/GenBank/DDBJ databases">
        <title>Identification and resolution of microdiversity through metagenomic sequencing of parallel consortia.</title>
        <authorList>
            <person name="Nelson W.C."/>
            <person name="Romine M.F."/>
            <person name="Lindemann S.R."/>
        </authorList>
    </citation>
    <scope>NUCLEOTIDE SEQUENCE [LARGE SCALE GENOMIC DNA]</scope>
    <source>
        <strain evidence="2">HL-55</strain>
    </source>
</reference>
<name>A0A0P7YJ42_9GAMM</name>
<evidence type="ECO:0008006" key="4">
    <source>
        <dbReference type="Google" id="ProtNLM"/>
    </source>
</evidence>
<protein>
    <recommendedName>
        <fullName evidence="4">DUF1631 family protein</fullName>
    </recommendedName>
</protein>
<evidence type="ECO:0000313" key="2">
    <source>
        <dbReference type="EMBL" id="KPQ30159.1"/>
    </source>
</evidence>
<organism evidence="2 3">
    <name type="scientific">Marinobacter excellens HL-55</name>
    <dbReference type="NCBI Taxonomy" id="1305731"/>
    <lineage>
        <taxon>Bacteria</taxon>
        <taxon>Pseudomonadati</taxon>
        <taxon>Pseudomonadota</taxon>
        <taxon>Gammaproteobacteria</taxon>
        <taxon>Pseudomonadales</taxon>
        <taxon>Marinobacteraceae</taxon>
        <taxon>Marinobacter</taxon>
    </lineage>
</organism>
<dbReference type="Pfam" id="PF07793">
    <property type="entry name" value="DUF1631"/>
    <property type="match status" value="2"/>
</dbReference>
<comment type="caution">
    <text evidence="2">The sequence shown here is derived from an EMBL/GenBank/DDBJ whole genome shotgun (WGS) entry which is preliminary data.</text>
</comment>
<evidence type="ECO:0000313" key="3">
    <source>
        <dbReference type="Proteomes" id="UP000050416"/>
    </source>
</evidence>
<gene>
    <name evidence="2" type="ORF">HLUCCX14_03480</name>
</gene>
<dbReference type="AlphaFoldDB" id="A0A0P7YJ42"/>
<dbReference type="OrthoDB" id="6344120at2"/>
<keyword evidence="1" id="KW-0175">Coiled coil</keyword>
<evidence type="ECO:0000256" key="1">
    <source>
        <dbReference type="SAM" id="Coils"/>
    </source>
</evidence>